<evidence type="ECO:0000313" key="3">
    <source>
        <dbReference type="EMBL" id="MSS49954.1"/>
    </source>
</evidence>
<feature type="domain" description="Antirepressor protein C-terminal" evidence="2">
    <location>
        <begin position="145"/>
        <end position="207"/>
    </location>
</feature>
<dbReference type="EMBL" id="VULU01000039">
    <property type="protein sequence ID" value="MSS49954.1"/>
    <property type="molecule type" value="Genomic_DNA"/>
</dbReference>
<accession>A0A7K0JIU6</accession>
<dbReference type="AlphaFoldDB" id="A0A7K0JIU6"/>
<feature type="coiled-coil region" evidence="1">
    <location>
        <begin position="113"/>
        <end position="147"/>
    </location>
</feature>
<organism evidence="3 4">
    <name type="scientific">Phocaeicola vulgatus</name>
    <name type="common">Bacteroides vulgatus</name>
    <dbReference type="NCBI Taxonomy" id="821"/>
    <lineage>
        <taxon>Bacteria</taxon>
        <taxon>Pseudomonadati</taxon>
        <taxon>Bacteroidota</taxon>
        <taxon>Bacteroidia</taxon>
        <taxon>Bacteroidales</taxon>
        <taxon>Bacteroidaceae</taxon>
        <taxon>Phocaeicola</taxon>
    </lineage>
</organism>
<reference evidence="3 4" key="1">
    <citation type="submission" date="2019-09" db="EMBL/GenBank/DDBJ databases">
        <title>In-depth cultivation of the pig gut microbiome towards novel bacterial diversity and tailored functional studies.</title>
        <authorList>
            <person name="Wylensek D."/>
            <person name="Hitch T.C.A."/>
            <person name="Clavel T."/>
        </authorList>
    </citation>
    <scope>NUCLEOTIDE SEQUENCE [LARGE SCALE GENOMIC DNA]</scope>
    <source>
        <strain evidence="3 4">WCA-389-WT-3C</strain>
    </source>
</reference>
<dbReference type="InterPro" id="IPR014054">
    <property type="entry name" value="Phage_regulatory_Rha"/>
</dbReference>
<dbReference type="Proteomes" id="UP000460950">
    <property type="component" value="Unassembled WGS sequence"/>
</dbReference>
<dbReference type="Pfam" id="PF09669">
    <property type="entry name" value="Phage_pRha"/>
    <property type="match status" value="1"/>
</dbReference>
<evidence type="ECO:0000259" key="2">
    <source>
        <dbReference type="Pfam" id="PF03374"/>
    </source>
</evidence>
<dbReference type="Pfam" id="PF03374">
    <property type="entry name" value="ANT"/>
    <property type="match status" value="1"/>
</dbReference>
<comment type="caution">
    <text evidence="3">The sequence shown here is derived from an EMBL/GenBank/DDBJ whole genome shotgun (WGS) entry which is preliminary data.</text>
</comment>
<gene>
    <name evidence="3" type="ORF">FYJ30_17030</name>
</gene>
<proteinExistence type="predicted"/>
<dbReference type="GO" id="GO:0003677">
    <property type="term" value="F:DNA binding"/>
    <property type="evidence" value="ECO:0007669"/>
    <property type="project" value="InterPro"/>
</dbReference>
<keyword evidence="1" id="KW-0175">Coiled coil</keyword>
<sequence>MADLVFQNSNGNDVTTSLIVAQVFGKEHKNVVRDIENLSCSENFNRLNFERITYKDARNREQTAYEMTKDGFSFLVMGYTGTKAGEFKERFINEFNRREFLLKDDDYILMRSQQILQKRLEASEEKIKQLESQAEQQQETIELQQKELTQSAPKVSYYDNHLQSVNALTTTQIAKEIGMSAEKLNNKLKELGIQFKQSGQWLLKSPYDKWLSGNFWLVSFKISYLCLPLFYETRTTPSCHPSGCAYRQL</sequence>
<protein>
    <submittedName>
        <fullName evidence="3">Phage antirepressor protein</fullName>
    </submittedName>
</protein>
<evidence type="ECO:0000256" key="1">
    <source>
        <dbReference type="SAM" id="Coils"/>
    </source>
</evidence>
<dbReference type="InterPro" id="IPR005039">
    <property type="entry name" value="Ant_C"/>
</dbReference>
<name>A0A7K0JIU6_PHOVU</name>
<dbReference type="NCBIfam" id="TIGR02681">
    <property type="entry name" value="phage_pRha"/>
    <property type="match status" value="1"/>
</dbReference>
<evidence type="ECO:0000313" key="4">
    <source>
        <dbReference type="Proteomes" id="UP000460950"/>
    </source>
</evidence>